<organism evidence="2 3">
    <name type="scientific">Legionella jamestowniensis</name>
    <dbReference type="NCBI Taxonomy" id="455"/>
    <lineage>
        <taxon>Bacteria</taxon>
        <taxon>Pseudomonadati</taxon>
        <taxon>Pseudomonadota</taxon>
        <taxon>Gammaproteobacteria</taxon>
        <taxon>Legionellales</taxon>
        <taxon>Legionellaceae</taxon>
        <taxon>Legionella</taxon>
    </lineage>
</organism>
<sequence>MPAYQIQTPVVIFTHKEYGERLLFQLGESNPRNKLGKNGVSFHNPFSALFYKTIKIQADLIDEQGKHQNRTFYINRKSLIKYLGKEANSSDSDTQLVSQLNATLYNSALNEPNPQDKQKQSAAGEHLRHAGEHNQRRINHWSNALSDFIKGSFLSWLYQKTIAGIKRIKLRFLFVGSEKNILEAGEILAKKRFHEAYKEIPAYKNHITRFNGVPVSETTLRHIPLTSKENYIKFQQHDSDTHRYGKYPTYAKTDTSTGTTGKPTAWVRGEKEIDTVKKSLQLAAKIQFGNRKLHYINAFALGPWATGLTTYELMRSTGSVFATGADKEKILDELIRLKKYETHQLELGVRQLKGVHEPDQQIIASFLNASLNTLLKNRDLNLQGALNAELTKLDAASARIIKANKSQIFALAQQLNQEKSQIVIAGYPPFLKDLSAYIKEKGHNLADFSAIGVVGGQAISEAMRDLLVKEGFNAIYSSYGASDLDINLGVEAEDEILIRKSIEKNPGLARELYGANKGLPMVFHYDPMNYHVECLNDDDDEKDSLVFTCTRDDRSSARIRYNLGDKGRVFAASDVQALLAKYGIFHKPRTNLPLLFVWGRDSTVVFNGANLAFTELERAITDTDTEGTILKKAFYTYQDEDSGAEKLEIWLELDEGVELAEFGEEYAQNIIGRLAALNQDFRYQLDSLEEGTVLPVIRFFKRHMSPISEAGGHRKQVLVFQKENLPEGYQLPGEENCKAVSIPMSRELLDSATLNLQ</sequence>
<dbReference type="RefSeq" id="WP_065620683.1">
    <property type="nucleotide sequence ID" value="NZ_LYOZ01000016.1"/>
</dbReference>
<feature type="compositionally biased region" description="Basic and acidic residues" evidence="1">
    <location>
        <begin position="114"/>
        <end position="132"/>
    </location>
</feature>
<proteinExistence type="predicted"/>
<dbReference type="InterPro" id="IPR042099">
    <property type="entry name" value="ANL_N_sf"/>
</dbReference>
<feature type="region of interest" description="Disordered" evidence="1">
    <location>
        <begin position="108"/>
        <end position="132"/>
    </location>
</feature>
<dbReference type="PANTHER" id="PTHR43845">
    <property type="entry name" value="BLR5969 PROTEIN"/>
    <property type="match status" value="1"/>
</dbReference>
<gene>
    <name evidence="2" type="ORF">A8135_12045</name>
</gene>
<dbReference type="Proteomes" id="UP000093336">
    <property type="component" value="Unassembled WGS sequence"/>
</dbReference>
<dbReference type="EMBL" id="LYOZ01000016">
    <property type="protein sequence ID" value="OCH98283.1"/>
    <property type="molecule type" value="Genomic_DNA"/>
</dbReference>
<comment type="caution">
    <text evidence="2">The sequence shown here is derived from an EMBL/GenBank/DDBJ whole genome shotgun (WGS) entry which is preliminary data.</text>
</comment>
<evidence type="ECO:0000313" key="3">
    <source>
        <dbReference type="Proteomes" id="UP000093336"/>
    </source>
</evidence>
<reference evidence="2 3" key="1">
    <citation type="submission" date="2016-05" db="EMBL/GenBank/DDBJ databases">
        <authorList>
            <person name="Prochazka B."/>
            <person name="Indra A."/>
            <person name="Hasenberger P."/>
            <person name="Blaschitz M."/>
            <person name="Wagner L."/>
            <person name="Wewalka G."/>
            <person name="Sorschag S."/>
            <person name="Schmid D."/>
            <person name="Ruppitsch W."/>
        </authorList>
    </citation>
    <scope>NUCLEOTIDE SEQUENCE [LARGE SCALE GENOMIC DNA]</scope>
    <source>
        <strain evidence="2 3">974010_12</strain>
    </source>
</reference>
<dbReference type="Gene3D" id="3.40.50.12780">
    <property type="entry name" value="N-terminal domain of ligase-like"/>
    <property type="match status" value="2"/>
</dbReference>
<evidence type="ECO:0000313" key="2">
    <source>
        <dbReference type="EMBL" id="OCH98283.1"/>
    </source>
</evidence>
<accession>A0ABX2XUH3</accession>
<name>A0ABX2XUH3_9GAMM</name>
<dbReference type="PANTHER" id="PTHR43845:SF1">
    <property type="entry name" value="BLR5969 PROTEIN"/>
    <property type="match status" value="1"/>
</dbReference>
<keyword evidence="3" id="KW-1185">Reference proteome</keyword>
<evidence type="ECO:0000256" key="1">
    <source>
        <dbReference type="SAM" id="MobiDB-lite"/>
    </source>
</evidence>
<protein>
    <submittedName>
        <fullName evidence="2">Uncharacterized protein</fullName>
    </submittedName>
</protein>